<keyword evidence="2" id="KW-1185">Reference proteome</keyword>
<name>A0A917UE63_9ACTN</name>
<protein>
    <submittedName>
        <fullName evidence="1">Uncharacterized protein</fullName>
    </submittedName>
</protein>
<organism evidence="1 2">
    <name type="scientific">Dactylosporangium sucinum</name>
    <dbReference type="NCBI Taxonomy" id="1424081"/>
    <lineage>
        <taxon>Bacteria</taxon>
        <taxon>Bacillati</taxon>
        <taxon>Actinomycetota</taxon>
        <taxon>Actinomycetes</taxon>
        <taxon>Micromonosporales</taxon>
        <taxon>Micromonosporaceae</taxon>
        <taxon>Dactylosporangium</taxon>
    </lineage>
</organism>
<proteinExistence type="predicted"/>
<dbReference type="EMBL" id="BMPI01000108">
    <property type="protein sequence ID" value="GGM86904.1"/>
    <property type="molecule type" value="Genomic_DNA"/>
</dbReference>
<evidence type="ECO:0000313" key="1">
    <source>
        <dbReference type="EMBL" id="GGM86904.1"/>
    </source>
</evidence>
<reference evidence="1" key="2">
    <citation type="submission" date="2020-09" db="EMBL/GenBank/DDBJ databases">
        <authorList>
            <person name="Sun Q."/>
            <person name="Ohkuma M."/>
        </authorList>
    </citation>
    <scope>NUCLEOTIDE SEQUENCE</scope>
    <source>
        <strain evidence="1">JCM 19831</strain>
    </source>
</reference>
<gene>
    <name evidence="1" type="ORF">GCM10007977_106020</name>
</gene>
<accession>A0A917UE63</accession>
<dbReference type="Proteomes" id="UP000642070">
    <property type="component" value="Unassembled WGS sequence"/>
</dbReference>
<evidence type="ECO:0000313" key="2">
    <source>
        <dbReference type="Proteomes" id="UP000642070"/>
    </source>
</evidence>
<reference evidence="1" key="1">
    <citation type="journal article" date="2014" name="Int. J. Syst. Evol. Microbiol.">
        <title>Complete genome sequence of Corynebacterium casei LMG S-19264T (=DSM 44701T), isolated from a smear-ripened cheese.</title>
        <authorList>
            <consortium name="US DOE Joint Genome Institute (JGI-PGF)"/>
            <person name="Walter F."/>
            <person name="Albersmeier A."/>
            <person name="Kalinowski J."/>
            <person name="Ruckert C."/>
        </authorList>
    </citation>
    <scope>NUCLEOTIDE SEQUENCE</scope>
    <source>
        <strain evidence="1">JCM 19831</strain>
    </source>
</reference>
<sequence>MNVGRALRKRLPWHLRLLLLLPGKRWLAGRAARGMARRVVR</sequence>
<dbReference type="RefSeq" id="WP_268241769.1">
    <property type="nucleotide sequence ID" value="NZ_BMPI01000108.1"/>
</dbReference>
<comment type="caution">
    <text evidence="1">The sequence shown here is derived from an EMBL/GenBank/DDBJ whole genome shotgun (WGS) entry which is preliminary data.</text>
</comment>
<dbReference type="AlphaFoldDB" id="A0A917UE63"/>